<keyword evidence="3" id="KW-1185">Reference proteome</keyword>
<dbReference type="RefSeq" id="WP_176273382.1">
    <property type="nucleotide sequence ID" value="NZ_JABWTA010000001.1"/>
</dbReference>
<evidence type="ECO:0000313" key="3">
    <source>
        <dbReference type="Proteomes" id="UP000546031"/>
    </source>
</evidence>
<accession>A0A850HIA6</accession>
<evidence type="ECO:0000313" key="2">
    <source>
        <dbReference type="EMBL" id="NVE95192.1"/>
    </source>
</evidence>
<comment type="caution">
    <text evidence="2">The sequence shown here is derived from an EMBL/GenBank/DDBJ whole genome shotgun (WGS) entry which is preliminary data.</text>
</comment>
<feature type="chain" id="PRO_5032724900" description="DUF481 domain-containing protein" evidence="1">
    <location>
        <begin position="33"/>
        <end position="311"/>
    </location>
</feature>
<protein>
    <recommendedName>
        <fullName evidence="4">DUF481 domain-containing protein</fullName>
    </recommendedName>
</protein>
<proteinExistence type="predicted"/>
<dbReference type="EMBL" id="JABWTA010000001">
    <property type="protein sequence ID" value="NVE95192.1"/>
    <property type="molecule type" value="Genomic_DNA"/>
</dbReference>
<name>A0A850HIA6_9SPHN</name>
<reference evidence="2 3" key="1">
    <citation type="submission" date="2020-06" db="EMBL/GenBank/DDBJ databases">
        <title>Altererythrobacter lutimaris sp. nov., a marine bacterium isolated from a tidal flat.</title>
        <authorList>
            <person name="Kim D."/>
            <person name="Yoo Y."/>
            <person name="Kim J.-J."/>
        </authorList>
    </citation>
    <scope>NUCLEOTIDE SEQUENCE [LARGE SCALE GENOMIC DNA]</scope>
    <source>
        <strain evidence="2 3">JGD-16</strain>
    </source>
</reference>
<evidence type="ECO:0000256" key="1">
    <source>
        <dbReference type="SAM" id="SignalP"/>
    </source>
</evidence>
<keyword evidence="1" id="KW-0732">Signal</keyword>
<dbReference type="Proteomes" id="UP000546031">
    <property type="component" value="Unassembled WGS sequence"/>
</dbReference>
<dbReference type="SUPFAM" id="SSF56935">
    <property type="entry name" value="Porins"/>
    <property type="match status" value="1"/>
</dbReference>
<sequence>MINALSFGWSRRGIVHALAAGFAALFSSPAAAQQISTWSLQPDARVEIGVVSAETATRDEQIVVNGDALTFRGQVGLDLEDENTRFRLEADRIEVVRLGEGRRDTNRDRITMLVDQEFGDDWEVQVRGRYYDDLVTAESSDTDEIQGSVRVTYEPVRAHRLRVRGTWREREYDNRADPQTTGSGLRVDVGYRHRIDRYHYINFDLRAESIDSADPECGYSRESAKVSYTRPITRDLRIRPALEVLETRFDGRLTPDGDRRKDRLIVPELELHWWPKRWRVEAEAKYIFSDSNLATRQREGYRLTLTVGYVF</sequence>
<organism evidence="2 3">
    <name type="scientific">Altererythrobacter lutimaris</name>
    <dbReference type="NCBI Taxonomy" id="2743979"/>
    <lineage>
        <taxon>Bacteria</taxon>
        <taxon>Pseudomonadati</taxon>
        <taxon>Pseudomonadota</taxon>
        <taxon>Alphaproteobacteria</taxon>
        <taxon>Sphingomonadales</taxon>
        <taxon>Erythrobacteraceae</taxon>
        <taxon>Altererythrobacter</taxon>
    </lineage>
</organism>
<evidence type="ECO:0008006" key="4">
    <source>
        <dbReference type="Google" id="ProtNLM"/>
    </source>
</evidence>
<dbReference type="AlphaFoldDB" id="A0A850HIA6"/>
<gene>
    <name evidence="2" type="ORF">HUO12_09810</name>
</gene>
<feature type="signal peptide" evidence="1">
    <location>
        <begin position="1"/>
        <end position="32"/>
    </location>
</feature>